<organism evidence="2 3">
    <name type="scientific">Marinomonas profundimaris</name>
    <dbReference type="NCBI Taxonomy" id="1208321"/>
    <lineage>
        <taxon>Bacteria</taxon>
        <taxon>Pseudomonadati</taxon>
        <taxon>Pseudomonadota</taxon>
        <taxon>Gammaproteobacteria</taxon>
        <taxon>Oceanospirillales</taxon>
        <taxon>Oceanospirillaceae</taxon>
        <taxon>Marinomonas</taxon>
    </lineage>
</organism>
<feature type="transmembrane region" description="Helical" evidence="1">
    <location>
        <begin position="55"/>
        <end position="72"/>
    </location>
</feature>
<protein>
    <recommendedName>
        <fullName evidence="4">SMODS and SLOG-associating 2TM effector domain-containing protein</fullName>
    </recommendedName>
</protein>
<proteinExistence type="predicted"/>
<keyword evidence="1" id="KW-0472">Membrane</keyword>
<dbReference type="AlphaFoldDB" id="W1RYQ6"/>
<accession>W1RYQ6</accession>
<dbReference type="EMBL" id="AYOZ01000012">
    <property type="protein sequence ID" value="ETI60849.1"/>
    <property type="molecule type" value="Genomic_DNA"/>
</dbReference>
<evidence type="ECO:0000313" key="3">
    <source>
        <dbReference type="Proteomes" id="UP000018857"/>
    </source>
</evidence>
<comment type="caution">
    <text evidence="2">The sequence shown here is derived from an EMBL/GenBank/DDBJ whole genome shotgun (WGS) entry which is preliminary data.</text>
</comment>
<evidence type="ECO:0000313" key="2">
    <source>
        <dbReference type="EMBL" id="ETI60849.1"/>
    </source>
</evidence>
<name>W1RYQ6_9GAMM</name>
<keyword evidence="3" id="KW-1185">Reference proteome</keyword>
<dbReference type="Proteomes" id="UP000018857">
    <property type="component" value="Unassembled WGS sequence"/>
</dbReference>
<feature type="transmembrane region" description="Helical" evidence="1">
    <location>
        <begin position="84"/>
        <end position="103"/>
    </location>
</feature>
<dbReference type="eggNOG" id="ENOG502ZTQZ">
    <property type="taxonomic scope" value="Bacteria"/>
</dbReference>
<gene>
    <name evidence="2" type="ORF">D104_08600</name>
</gene>
<keyword evidence="1" id="KW-1133">Transmembrane helix</keyword>
<dbReference type="PATRIC" id="fig|1208321.3.peg.1706"/>
<sequence>MLFMNIIYRKNGLNGIRVEYYLDLNFMNYYCKKGILKEQQNPEKTDIGQIRKRQVILSWILSIALIGVGYYLSVQDFLQVEWLTRSGCLIVLIGVWSSISSIIQEKVLINRLNIKHRIELSRAKIKLRKFNAPKEYIDKEIESIKDQFEDEMDELTVNVRFQLGILEVSLLMTGTFIWGFGDLVFKIGL</sequence>
<reference evidence="2 3" key="1">
    <citation type="journal article" date="2014" name="Genome Announc.">
        <title>Draft Genome Sequence of Marinomonas sp. Strain D104, a Polycyclic Aromatic Hydrocarbon-Degrading Bacterium from the Deep-Sea Sediment of the Arctic Ocean.</title>
        <authorList>
            <person name="Dong C."/>
            <person name="Bai X."/>
            <person name="Lai Q."/>
            <person name="Xie Y."/>
            <person name="Chen X."/>
            <person name="Shao Z."/>
        </authorList>
    </citation>
    <scope>NUCLEOTIDE SEQUENCE [LARGE SCALE GENOMIC DNA]</scope>
    <source>
        <strain evidence="2 3">D104</strain>
    </source>
</reference>
<evidence type="ECO:0000256" key="1">
    <source>
        <dbReference type="SAM" id="Phobius"/>
    </source>
</evidence>
<keyword evidence="1" id="KW-0812">Transmembrane</keyword>
<evidence type="ECO:0008006" key="4">
    <source>
        <dbReference type="Google" id="ProtNLM"/>
    </source>
</evidence>